<evidence type="ECO:0000256" key="5">
    <source>
        <dbReference type="ARBA" id="ARBA00023136"/>
    </source>
</evidence>
<feature type="transmembrane region" description="Helical" evidence="6">
    <location>
        <begin position="44"/>
        <end position="65"/>
    </location>
</feature>
<evidence type="ECO:0000313" key="7">
    <source>
        <dbReference type="EMBL" id="HIS64586.1"/>
    </source>
</evidence>
<comment type="function">
    <text evidence="6">Catalyzes the transfer of a lysyl group from L-lysyl-tRNA(Lys) to membrane-bound phosphatidylglycerol (PG), which produces lysylphosphatidylglycerol (LPG), a major component of the bacterial membrane with a positive net charge. LPG synthesis contributes to bacterial virulence as it is involved in the resistance mechanism against cationic antimicrobial peptides (CAMP) produces by the host's immune system (defensins, cathelicidins) and by the competing microorganisms.</text>
</comment>
<accession>A0A9D1F9L8</accession>
<dbReference type="NCBIfam" id="TIGR00374">
    <property type="entry name" value="flippase-like domain"/>
    <property type="match status" value="1"/>
</dbReference>
<dbReference type="AlphaFoldDB" id="A0A9D1F9L8"/>
<evidence type="ECO:0000256" key="6">
    <source>
        <dbReference type="RuleBase" id="RU363042"/>
    </source>
</evidence>
<dbReference type="Proteomes" id="UP000886741">
    <property type="component" value="Unassembled WGS sequence"/>
</dbReference>
<dbReference type="GO" id="GO:0050071">
    <property type="term" value="F:phosphatidylglycerol lysyltransferase activity"/>
    <property type="evidence" value="ECO:0007669"/>
    <property type="project" value="UniProtKB-EC"/>
</dbReference>
<keyword evidence="5 6" id="KW-0472">Membrane</keyword>
<keyword evidence="4 6" id="KW-1133">Transmembrane helix</keyword>
<dbReference type="GO" id="GO:0005886">
    <property type="term" value="C:plasma membrane"/>
    <property type="evidence" value="ECO:0007669"/>
    <property type="project" value="UniProtKB-SubCell"/>
</dbReference>
<dbReference type="GO" id="GO:0006629">
    <property type="term" value="P:lipid metabolic process"/>
    <property type="evidence" value="ECO:0007669"/>
    <property type="project" value="UniProtKB-KW"/>
</dbReference>
<keyword evidence="6" id="KW-0046">Antibiotic resistance</keyword>
<evidence type="ECO:0000313" key="8">
    <source>
        <dbReference type="Proteomes" id="UP000886741"/>
    </source>
</evidence>
<feature type="transmembrane region" description="Helical" evidence="6">
    <location>
        <begin position="315"/>
        <end position="333"/>
    </location>
</feature>
<name>A0A9D1F9L8_9FIRM</name>
<proteinExistence type="inferred from homology"/>
<keyword evidence="6" id="KW-0808">Transferase</keyword>
<dbReference type="EMBL" id="DVJJ01000068">
    <property type="protein sequence ID" value="HIS64586.1"/>
    <property type="molecule type" value="Genomic_DNA"/>
</dbReference>
<keyword evidence="6" id="KW-0443">Lipid metabolism</keyword>
<comment type="caution">
    <text evidence="7">The sequence shown here is derived from an EMBL/GenBank/DDBJ whole genome shotgun (WGS) entry which is preliminary data.</text>
</comment>
<dbReference type="Pfam" id="PF03706">
    <property type="entry name" value="LPG_synthase_TM"/>
    <property type="match status" value="1"/>
</dbReference>
<sequence>MKKKTGNLLFLAAVFLLTLWSVFHGQNLREVLQDLAQADWRCVAAGVLCVVGFILGESLVIGYLLRQLGVAVKPSHCCLYSFIGFFYSCITPSASGGQPMQIVAMRKDRIPVAVSAVVLAIVTITYKLVLVILGGAVVLLRPARLMVFLAPAEPIIYLGMVLNVVCITVLLLLVFHPTAAERLAQRALALVHRIRPFRSLEQRQEQLHQMVEQYRGAASFYRTHRGVIVRVFVITFVQRCLLFLVTWFTYRAFALSQQPLSVVTTLQAMISVAADMLPLPGGMGVSENLFLTLFEPVFGPDLVLPAMVISRGISYYTQLLLSAVMTLAASFLLREPQEKGA</sequence>
<dbReference type="EC" id="2.3.2.3" evidence="6"/>
<feature type="transmembrane region" description="Helical" evidence="6">
    <location>
        <begin position="155"/>
        <end position="175"/>
    </location>
</feature>
<gene>
    <name evidence="6" type="primary">mprF</name>
    <name evidence="7" type="ORF">IAA83_04345</name>
</gene>
<organism evidence="7 8">
    <name type="scientific">Candidatus Avoscillospira avistercoris</name>
    <dbReference type="NCBI Taxonomy" id="2840707"/>
    <lineage>
        <taxon>Bacteria</taxon>
        <taxon>Bacillati</taxon>
        <taxon>Bacillota</taxon>
        <taxon>Clostridia</taxon>
        <taxon>Eubacteriales</taxon>
        <taxon>Oscillospiraceae</taxon>
        <taxon>Oscillospiraceae incertae sedis</taxon>
        <taxon>Candidatus Avoscillospira</taxon>
    </lineage>
</organism>
<reference evidence="7" key="2">
    <citation type="journal article" date="2021" name="PeerJ">
        <title>Extensive microbial diversity within the chicken gut microbiome revealed by metagenomics and culture.</title>
        <authorList>
            <person name="Gilroy R."/>
            <person name="Ravi A."/>
            <person name="Getino M."/>
            <person name="Pursley I."/>
            <person name="Horton D.L."/>
            <person name="Alikhan N.F."/>
            <person name="Baker D."/>
            <person name="Gharbi K."/>
            <person name="Hall N."/>
            <person name="Watson M."/>
            <person name="Adriaenssens E.M."/>
            <person name="Foster-Nyarko E."/>
            <person name="Jarju S."/>
            <person name="Secka A."/>
            <person name="Antonio M."/>
            <person name="Oren A."/>
            <person name="Chaudhuri R.R."/>
            <person name="La Ragione R."/>
            <person name="Hildebrand F."/>
            <person name="Pallen M.J."/>
        </authorList>
    </citation>
    <scope>NUCLEOTIDE SEQUENCE</scope>
    <source>
        <strain evidence="7">ChiBcec16-1751</strain>
    </source>
</reference>
<dbReference type="PANTHER" id="PTHR37693">
    <property type="entry name" value="PHOSPHATIDYLGLYCEROL LYSYLTRANSFERASE"/>
    <property type="match status" value="1"/>
</dbReference>
<keyword evidence="2" id="KW-1003">Cell membrane</keyword>
<comment type="subcellular location">
    <subcellularLocation>
        <location evidence="1 6">Cell membrane</location>
        <topology evidence="1 6">Multi-pass membrane protein</topology>
    </subcellularLocation>
</comment>
<feature type="transmembrane region" description="Helical" evidence="6">
    <location>
        <begin position="227"/>
        <end position="248"/>
    </location>
</feature>
<evidence type="ECO:0000256" key="1">
    <source>
        <dbReference type="ARBA" id="ARBA00004651"/>
    </source>
</evidence>
<evidence type="ECO:0000256" key="3">
    <source>
        <dbReference type="ARBA" id="ARBA00022692"/>
    </source>
</evidence>
<comment type="catalytic activity">
    <reaction evidence="6">
        <text>L-lysyl-tRNA(Lys) + a 1,2-diacyl-sn-glycero-3-phospho-(1'-sn-glycerol) = a 1,2-diacyl-sn-glycero-3-phospho-1'-(3'-O-L-lysyl)-sn-glycerol + tRNA(Lys)</text>
        <dbReference type="Rhea" id="RHEA:10668"/>
        <dbReference type="Rhea" id="RHEA-COMP:9696"/>
        <dbReference type="Rhea" id="RHEA-COMP:9697"/>
        <dbReference type="ChEBI" id="CHEBI:64716"/>
        <dbReference type="ChEBI" id="CHEBI:75792"/>
        <dbReference type="ChEBI" id="CHEBI:78442"/>
        <dbReference type="ChEBI" id="CHEBI:78529"/>
        <dbReference type="EC" id="2.3.2.3"/>
    </reaction>
</comment>
<reference evidence="7" key="1">
    <citation type="submission" date="2020-10" db="EMBL/GenBank/DDBJ databases">
        <authorList>
            <person name="Gilroy R."/>
        </authorList>
    </citation>
    <scope>NUCLEOTIDE SEQUENCE</scope>
    <source>
        <strain evidence="7">ChiBcec16-1751</strain>
    </source>
</reference>
<feature type="transmembrane region" description="Helical" evidence="6">
    <location>
        <begin position="110"/>
        <end position="140"/>
    </location>
</feature>
<evidence type="ECO:0000256" key="4">
    <source>
        <dbReference type="ARBA" id="ARBA00022989"/>
    </source>
</evidence>
<evidence type="ECO:0000256" key="2">
    <source>
        <dbReference type="ARBA" id="ARBA00022475"/>
    </source>
</evidence>
<comment type="similarity">
    <text evidence="6">Belongs to the LPG synthase family.</text>
</comment>
<dbReference type="GO" id="GO:0046677">
    <property type="term" value="P:response to antibiotic"/>
    <property type="evidence" value="ECO:0007669"/>
    <property type="project" value="UniProtKB-KW"/>
</dbReference>
<keyword evidence="3 6" id="KW-0812">Transmembrane</keyword>
<dbReference type="PANTHER" id="PTHR37693:SF1">
    <property type="entry name" value="INTEGRAL MEMBRANE PROTEIN"/>
    <property type="match status" value="1"/>
</dbReference>
<dbReference type="InterPro" id="IPR022791">
    <property type="entry name" value="L-PG_synthase/AglD"/>
</dbReference>
<protein>
    <recommendedName>
        <fullName evidence="6">Phosphatidylglycerol lysyltransferase</fullName>
        <ecNumber evidence="6">2.3.2.3</ecNumber>
    </recommendedName>
    <alternativeName>
        <fullName evidence="6">Lysylphosphatidylglycerol synthase</fullName>
    </alternativeName>
</protein>